<name>A0ABD0S9N1_LOXSC</name>
<dbReference type="PANTHER" id="PTHR33939">
    <property type="entry name" value="PROTEIN CBG22215"/>
    <property type="match status" value="1"/>
</dbReference>
<evidence type="ECO:0000313" key="2">
    <source>
        <dbReference type="Proteomes" id="UP001549921"/>
    </source>
</evidence>
<dbReference type="AlphaFoldDB" id="A0ABD0S9N1"/>
<proteinExistence type="predicted"/>
<comment type="caution">
    <text evidence="1">The sequence shown here is derived from an EMBL/GenBank/DDBJ whole genome shotgun (WGS) entry which is preliminary data.</text>
</comment>
<gene>
    <name evidence="1" type="ORF">ABMA28_010842</name>
</gene>
<reference evidence="1 2" key="1">
    <citation type="submission" date="2024-06" db="EMBL/GenBank/DDBJ databases">
        <title>A chromosome-level genome assembly of beet webworm, Loxostege sticticalis.</title>
        <authorList>
            <person name="Zhang Y."/>
        </authorList>
    </citation>
    <scope>NUCLEOTIDE SEQUENCE [LARGE SCALE GENOMIC DNA]</scope>
    <source>
        <strain evidence="1">AQ028</strain>
        <tissue evidence="1">Male pupae</tissue>
    </source>
</reference>
<dbReference type="PANTHER" id="PTHR33939:SF1">
    <property type="entry name" value="DUF4371 DOMAIN-CONTAINING PROTEIN"/>
    <property type="match status" value="1"/>
</dbReference>
<dbReference type="Proteomes" id="UP001549921">
    <property type="component" value="Unassembled WGS sequence"/>
</dbReference>
<evidence type="ECO:0000313" key="1">
    <source>
        <dbReference type="EMBL" id="KAL0810008.1"/>
    </source>
</evidence>
<dbReference type="EMBL" id="JBEDNZ010000027">
    <property type="protein sequence ID" value="KAL0810008.1"/>
    <property type="molecule type" value="Genomic_DNA"/>
</dbReference>
<sequence>MSQKPTTTKSLKNYPETKRIHQRVYTKLTAESKSKTLQQKNLAFKLTGLRLDVLQILDKTGNVETLDLTNKPIDRSDIHKQLYKLYSEDILPTTKQLFHALAEVLPVHMDIASFRKVLYRMDYVWKKLENNLFVVLERPEVTYERYMFLKQILEYDEKNVPIYFVNEWAVPFDPNLSFMEACDTTGKEKIVFAFSKSEVVFKNSLLPYYSAEIEYKDWIAGELIPTLEKESVIVVNTDYYSTDLLNYPTINSLKVEMTDWLDRHEVPYDANMSKIDLWSLIEKCTDIENKTTTLDDLIRSSGHIPMRVPRHLHLLTPGAYLYENMKDHKNVYDVNLDYEKRLDKIHTLMKMLHIALLETCFETGFMKYKSLLNEDILLDEKLDALMKQMGRAEAGSDCDSDVPVDSD</sequence>
<accession>A0ABD0S9N1</accession>
<protein>
    <submittedName>
        <fullName evidence="1">Uncharacterized protein</fullName>
    </submittedName>
</protein>
<organism evidence="1 2">
    <name type="scientific">Loxostege sticticalis</name>
    <name type="common">Beet webworm moth</name>
    <dbReference type="NCBI Taxonomy" id="481309"/>
    <lineage>
        <taxon>Eukaryota</taxon>
        <taxon>Metazoa</taxon>
        <taxon>Ecdysozoa</taxon>
        <taxon>Arthropoda</taxon>
        <taxon>Hexapoda</taxon>
        <taxon>Insecta</taxon>
        <taxon>Pterygota</taxon>
        <taxon>Neoptera</taxon>
        <taxon>Endopterygota</taxon>
        <taxon>Lepidoptera</taxon>
        <taxon>Glossata</taxon>
        <taxon>Ditrysia</taxon>
        <taxon>Pyraloidea</taxon>
        <taxon>Crambidae</taxon>
        <taxon>Pyraustinae</taxon>
        <taxon>Loxostege</taxon>
    </lineage>
</organism>